<dbReference type="KEGG" id="elio:KO353_01635"/>
<name>A0A975U2X8_9PROT</name>
<proteinExistence type="predicted"/>
<keyword evidence="1" id="KW-0812">Transmembrane</keyword>
<evidence type="ECO:0000313" key="3">
    <source>
        <dbReference type="Proteomes" id="UP000694001"/>
    </source>
</evidence>
<dbReference type="AlphaFoldDB" id="A0A975U2X8"/>
<protein>
    <submittedName>
        <fullName evidence="2">Uncharacterized protein</fullName>
    </submittedName>
</protein>
<organism evidence="2 3">
    <name type="scientific">Elioraea tepida</name>
    <dbReference type="NCBI Taxonomy" id="2843330"/>
    <lineage>
        <taxon>Bacteria</taxon>
        <taxon>Pseudomonadati</taxon>
        <taxon>Pseudomonadota</taxon>
        <taxon>Alphaproteobacteria</taxon>
        <taxon>Acetobacterales</taxon>
        <taxon>Elioraeaceae</taxon>
        <taxon>Elioraea</taxon>
    </lineage>
</organism>
<accession>A0A975U2X8</accession>
<gene>
    <name evidence="2" type="ORF">KO353_01635</name>
</gene>
<keyword evidence="3" id="KW-1185">Reference proteome</keyword>
<feature type="transmembrane region" description="Helical" evidence="1">
    <location>
        <begin position="80"/>
        <end position="102"/>
    </location>
</feature>
<feature type="transmembrane region" description="Helical" evidence="1">
    <location>
        <begin position="6"/>
        <end position="28"/>
    </location>
</feature>
<dbReference type="Proteomes" id="UP000694001">
    <property type="component" value="Chromosome"/>
</dbReference>
<keyword evidence="1" id="KW-0472">Membrane</keyword>
<evidence type="ECO:0000313" key="2">
    <source>
        <dbReference type="EMBL" id="QXM24987.1"/>
    </source>
</evidence>
<dbReference type="EMBL" id="CP076448">
    <property type="protein sequence ID" value="QXM24987.1"/>
    <property type="molecule type" value="Genomic_DNA"/>
</dbReference>
<dbReference type="RefSeq" id="WP_218286044.1">
    <property type="nucleotide sequence ID" value="NZ_CP076448.1"/>
</dbReference>
<sequence>MNLPAKMMGAFVGFFAGSLVLLLLFYFIQFTMELFEIRRARIAVPVKLFVLPLITAFVGFKVGPTLSVVVQDYLGDSGPLTRFLFAAPIFWAVVVLGYVQVFEPFGRWISEDEWILVAKIILFPIGVLWAGALFFMKFVFRE</sequence>
<keyword evidence="1" id="KW-1133">Transmembrane helix</keyword>
<feature type="transmembrane region" description="Helical" evidence="1">
    <location>
        <begin position="114"/>
        <end position="136"/>
    </location>
</feature>
<evidence type="ECO:0000256" key="1">
    <source>
        <dbReference type="SAM" id="Phobius"/>
    </source>
</evidence>
<feature type="transmembrane region" description="Helical" evidence="1">
    <location>
        <begin position="40"/>
        <end position="60"/>
    </location>
</feature>
<reference evidence="2" key="1">
    <citation type="submission" date="2021-06" db="EMBL/GenBank/DDBJ databases">
        <title>Elioraea tepida, sp. nov., a moderately thermophilic aerobic anoxygenic phototrophic bacterium isolated from an alkaline siliceous hot spring mat community in Yellowstone National Park, WY, USA.</title>
        <authorList>
            <person name="Saini M.K."/>
            <person name="Yoshida S."/>
            <person name="Sebastian A."/>
            <person name="Hirose S."/>
            <person name="Hara E."/>
            <person name="Tamaki H."/>
            <person name="Soulier N.T."/>
            <person name="Albert I."/>
            <person name="Hanada S."/>
            <person name="Bryant D.A."/>
            <person name="Tank M."/>
        </authorList>
    </citation>
    <scope>NUCLEOTIDE SEQUENCE</scope>
    <source>
        <strain evidence="2">MS-P2</strain>
    </source>
</reference>